<keyword evidence="1" id="KW-0472">Membrane</keyword>
<name>A0A427AYG2_ENSVE</name>
<accession>A0A427AYG2</accession>
<dbReference type="EMBL" id="AMZH03000947">
    <property type="protein sequence ID" value="RRT81283.1"/>
    <property type="molecule type" value="Genomic_DNA"/>
</dbReference>
<comment type="caution">
    <text evidence="2">The sequence shown here is derived from an EMBL/GenBank/DDBJ whole genome shotgun (WGS) entry which is preliminary data.</text>
</comment>
<reference evidence="2 3" key="1">
    <citation type="journal article" date="2014" name="Agronomy (Basel)">
        <title>A Draft Genome Sequence for Ensete ventricosum, the Drought-Tolerant Tree Against Hunger.</title>
        <authorList>
            <person name="Harrison J."/>
            <person name="Moore K.A."/>
            <person name="Paszkiewicz K."/>
            <person name="Jones T."/>
            <person name="Grant M."/>
            <person name="Ambacheew D."/>
            <person name="Muzemil S."/>
            <person name="Studholme D.J."/>
        </authorList>
    </citation>
    <scope>NUCLEOTIDE SEQUENCE [LARGE SCALE GENOMIC DNA]</scope>
</reference>
<keyword evidence="1" id="KW-0812">Transmembrane</keyword>
<evidence type="ECO:0000313" key="3">
    <source>
        <dbReference type="Proteomes" id="UP000287651"/>
    </source>
</evidence>
<keyword evidence="1" id="KW-1133">Transmembrane helix</keyword>
<dbReference type="Proteomes" id="UP000287651">
    <property type="component" value="Unassembled WGS sequence"/>
</dbReference>
<evidence type="ECO:0000256" key="1">
    <source>
        <dbReference type="SAM" id="Phobius"/>
    </source>
</evidence>
<gene>
    <name evidence="2" type="ORF">B296_00022339</name>
</gene>
<dbReference type="AlphaFoldDB" id="A0A427AYG2"/>
<evidence type="ECO:0000313" key="2">
    <source>
        <dbReference type="EMBL" id="RRT81283.1"/>
    </source>
</evidence>
<proteinExistence type="predicted"/>
<feature type="transmembrane region" description="Helical" evidence="1">
    <location>
        <begin position="20"/>
        <end position="41"/>
    </location>
</feature>
<protein>
    <submittedName>
        <fullName evidence="2">Uncharacterized protein</fullName>
    </submittedName>
</protein>
<sequence>MVFYHAGKMGAMCRDTLLGLFLTTGSGLQGILLDLACTLLITRITSRDTQRNQLPGSRTC</sequence>
<organism evidence="2 3">
    <name type="scientific">Ensete ventricosum</name>
    <name type="common">Abyssinian banana</name>
    <name type="synonym">Musa ensete</name>
    <dbReference type="NCBI Taxonomy" id="4639"/>
    <lineage>
        <taxon>Eukaryota</taxon>
        <taxon>Viridiplantae</taxon>
        <taxon>Streptophyta</taxon>
        <taxon>Embryophyta</taxon>
        <taxon>Tracheophyta</taxon>
        <taxon>Spermatophyta</taxon>
        <taxon>Magnoliopsida</taxon>
        <taxon>Liliopsida</taxon>
        <taxon>Zingiberales</taxon>
        <taxon>Musaceae</taxon>
        <taxon>Ensete</taxon>
    </lineage>
</organism>